<dbReference type="GO" id="GO:0016567">
    <property type="term" value="P:protein ubiquitination"/>
    <property type="evidence" value="ECO:0007669"/>
    <property type="project" value="TreeGrafter"/>
</dbReference>
<dbReference type="GO" id="GO:0061630">
    <property type="term" value="F:ubiquitin protein ligase activity"/>
    <property type="evidence" value="ECO:0007669"/>
    <property type="project" value="TreeGrafter"/>
</dbReference>
<feature type="transmembrane region" description="Helical" evidence="2">
    <location>
        <begin position="72"/>
        <end position="91"/>
    </location>
</feature>
<feature type="transmembrane region" description="Helical" evidence="2">
    <location>
        <begin position="138"/>
        <end position="156"/>
    </location>
</feature>
<feature type="compositionally biased region" description="Low complexity" evidence="1">
    <location>
        <begin position="476"/>
        <end position="486"/>
    </location>
</feature>
<gene>
    <name evidence="3" type="ORF">M422DRAFT_168278</name>
</gene>
<evidence type="ECO:0008006" key="5">
    <source>
        <dbReference type="Google" id="ProtNLM"/>
    </source>
</evidence>
<dbReference type="Proteomes" id="UP000054279">
    <property type="component" value="Unassembled WGS sequence"/>
</dbReference>
<dbReference type="PANTHER" id="PTHR22696:SF1">
    <property type="entry name" value="E3 UBIQUITIN-PROTEIN LIGASE RNF26"/>
    <property type="match status" value="1"/>
</dbReference>
<feature type="region of interest" description="Disordered" evidence="1">
    <location>
        <begin position="465"/>
        <end position="496"/>
    </location>
</feature>
<feature type="transmembrane region" description="Helical" evidence="2">
    <location>
        <begin position="20"/>
        <end position="39"/>
    </location>
</feature>
<keyword evidence="2" id="KW-0472">Membrane</keyword>
<dbReference type="Pfam" id="PF13920">
    <property type="entry name" value="zf-C3HC4_3"/>
    <property type="match status" value="1"/>
</dbReference>
<evidence type="ECO:0000256" key="1">
    <source>
        <dbReference type="SAM" id="MobiDB-lite"/>
    </source>
</evidence>
<dbReference type="InterPro" id="IPR013083">
    <property type="entry name" value="Znf_RING/FYVE/PHD"/>
</dbReference>
<keyword evidence="4" id="KW-1185">Reference proteome</keyword>
<dbReference type="PANTHER" id="PTHR22696">
    <property type="entry name" value="E3 UBIQUITIN-PROTEIN LIGASE RNF26"/>
    <property type="match status" value="1"/>
</dbReference>
<dbReference type="HOGENOM" id="CLU_021856_0_0_1"/>
<evidence type="ECO:0000313" key="3">
    <source>
        <dbReference type="EMBL" id="KIJ44308.1"/>
    </source>
</evidence>
<keyword evidence="2" id="KW-0812">Transmembrane</keyword>
<evidence type="ECO:0000313" key="4">
    <source>
        <dbReference type="Proteomes" id="UP000054279"/>
    </source>
</evidence>
<dbReference type="GO" id="GO:0006511">
    <property type="term" value="P:ubiquitin-dependent protein catabolic process"/>
    <property type="evidence" value="ECO:0007669"/>
    <property type="project" value="TreeGrafter"/>
</dbReference>
<keyword evidence="2" id="KW-1133">Transmembrane helix</keyword>
<feature type="transmembrane region" description="Helical" evidence="2">
    <location>
        <begin position="97"/>
        <end position="117"/>
    </location>
</feature>
<reference evidence="3 4" key="1">
    <citation type="submission" date="2014-06" db="EMBL/GenBank/DDBJ databases">
        <title>Evolutionary Origins and Diversification of the Mycorrhizal Mutualists.</title>
        <authorList>
            <consortium name="DOE Joint Genome Institute"/>
            <consortium name="Mycorrhizal Genomics Consortium"/>
            <person name="Kohler A."/>
            <person name="Kuo A."/>
            <person name="Nagy L.G."/>
            <person name="Floudas D."/>
            <person name="Copeland A."/>
            <person name="Barry K.W."/>
            <person name="Cichocki N."/>
            <person name="Veneault-Fourrey C."/>
            <person name="LaButti K."/>
            <person name="Lindquist E.A."/>
            <person name="Lipzen A."/>
            <person name="Lundell T."/>
            <person name="Morin E."/>
            <person name="Murat C."/>
            <person name="Riley R."/>
            <person name="Ohm R."/>
            <person name="Sun H."/>
            <person name="Tunlid A."/>
            <person name="Henrissat B."/>
            <person name="Grigoriev I.V."/>
            <person name="Hibbett D.S."/>
            <person name="Martin F."/>
        </authorList>
    </citation>
    <scope>NUCLEOTIDE SEQUENCE [LARGE SCALE GENOMIC DNA]</scope>
    <source>
        <strain evidence="3 4">SS14</strain>
    </source>
</reference>
<protein>
    <recommendedName>
        <fullName evidence="5">RING-type domain-containing protein</fullName>
    </recommendedName>
</protein>
<proteinExistence type="predicted"/>
<feature type="transmembrane region" description="Helical" evidence="2">
    <location>
        <begin position="231"/>
        <end position="249"/>
    </location>
</feature>
<feature type="region of interest" description="Disordered" evidence="1">
    <location>
        <begin position="428"/>
        <end position="448"/>
    </location>
</feature>
<dbReference type="OrthoDB" id="66726at2759"/>
<dbReference type="Gene3D" id="3.30.40.10">
    <property type="entry name" value="Zinc/RING finger domain, C3HC4 (zinc finger)"/>
    <property type="match status" value="1"/>
</dbReference>
<evidence type="ECO:0000256" key="2">
    <source>
        <dbReference type="SAM" id="Phobius"/>
    </source>
</evidence>
<feature type="transmembrane region" description="Helical" evidence="2">
    <location>
        <begin position="202"/>
        <end position="219"/>
    </location>
</feature>
<accession>A0A0C9UMT1</accession>
<name>A0A0C9UMT1_SPHS4</name>
<dbReference type="EMBL" id="KN837118">
    <property type="protein sequence ID" value="KIJ44308.1"/>
    <property type="molecule type" value="Genomic_DNA"/>
</dbReference>
<organism evidence="3 4">
    <name type="scientific">Sphaerobolus stellatus (strain SS14)</name>
    <dbReference type="NCBI Taxonomy" id="990650"/>
    <lineage>
        <taxon>Eukaryota</taxon>
        <taxon>Fungi</taxon>
        <taxon>Dikarya</taxon>
        <taxon>Basidiomycota</taxon>
        <taxon>Agaricomycotina</taxon>
        <taxon>Agaricomycetes</taxon>
        <taxon>Phallomycetidae</taxon>
        <taxon>Geastrales</taxon>
        <taxon>Sphaerobolaceae</taxon>
        <taxon>Sphaerobolus</taxon>
    </lineage>
</organism>
<feature type="transmembrane region" description="Helical" evidence="2">
    <location>
        <begin position="269"/>
        <end position="288"/>
    </location>
</feature>
<dbReference type="AlphaFoldDB" id="A0A0C9UMT1"/>
<sequence>MADLGPPPQQSPYSNLPGPWAFVTSGYAVSLVIMGLLLNRIQHMVVPPRHSLMRRLTQHYGYMRRRQSSFRAFVSMFFPINLNSVLTRAVFRGPSMYLLWRSLIQFFIILLQTSNMFPSLSWLSPAAEWGSRTEMKEVCWNTFIAVCVALAVEALMKGLEGRSNPPSPFNLFGYAFLLHIYSSPVTHQVKTNTGSPSRPDKHVLITIIIPLLQLTMIHSMGIRRRWASQRLVPTTICGLLTLLHFHYVYFFSPTPYPLINYLPSVLESILLFIILLTISLHLLTQLLLEGRISQPFLGHYRTLAPRWDEDFAVALLRVGTASLDATSAAGLGNEVVGIGASLPEGPEVEIGHGNKVNFRGPQGGFGNEVKRVKVAGSSDSESWTDGVSLREWVRFFACLWTMVKVSVRLLYKALRRRLWGRDLTDNQMQPTEEERKVLSNPQDIDSIPMDSEDLYQRFLRGETLTDDEDGEYDAASHSPSPSPSISDTEEEYGTEEREAVDLYNDISKLRAKSPPLAPVLLAHVTNPPESPLTRRRYNRLLSRPEDGWPEFIQERRAANGNPGRNWAEEGEDRSRTCVVCTVEQREIVCWPCRCFALCDDCRGNLASRFPASKHTCPCCRRNVDGYSRIYIP</sequence>